<feature type="compositionally biased region" description="Basic and acidic residues" evidence="1">
    <location>
        <begin position="1881"/>
        <end position="1890"/>
    </location>
</feature>
<feature type="region of interest" description="Disordered" evidence="1">
    <location>
        <begin position="1738"/>
        <end position="1778"/>
    </location>
</feature>
<evidence type="ECO:0000313" key="3">
    <source>
        <dbReference type="EMBL" id="EXB73708.1"/>
    </source>
</evidence>
<feature type="compositionally biased region" description="Basic and acidic residues" evidence="1">
    <location>
        <begin position="1410"/>
        <end position="1419"/>
    </location>
</feature>
<feature type="region of interest" description="Disordered" evidence="1">
    <location>
        <begin position="390"/>
        <end position="415"/>
    </location>
</feature>
<protein>
    <recommendedName>
        <fullName evidence="2">C2H2-type domain-containing protein</fullName>
    </recommendedName>
</protein>
<gene>
    <name evidence="3" type="ORF">L484_026874</name>
</gene>
<feature type="compositionally biased region" description="Basic and acidic residues" evidence="1">
    <location>
        <begin position="1848"/>
        <end position="1859"/>
    </location>
</feature>
<evidence type="ECO:0000256" key="1">
    <source>
        <dbReference type="SAM" id="MobiDB-lite"/>
    </source>
</evidence>
<feature type="region of interest" description="Disordered" evidence="1">
    <location>
        <begin position="59"/>
        <end position="141"/>
    </location>
</feature>
<dbReference type="Proteomes" id="UP000030645">
    <property type="component" value="Unassembled WGS sequence"/>
</dbReference>
<feature type="region of interest" description="Disordered" evidence="1">
    <location>
        <begin position="1021"/>
        <end position="1069"/>
    </location>
</feature>
<feature type="region of interest" description="Disordered" evidence="1">
    <location>
        <begin position="887"/>
        <end position="924"/>
    </location>
</feature>
<feature type="compositionally biased region" description="Basic and acidic residues" evidence="1">
    <location>
        <begin position="394"/>
        <end position="406"/>
    </location>
</feature>
<evidence type="ECO:0000259" key="2">
    <source>
        <dbReference type="PROSITE" id="PS00028"/>
    </source>
</evidence>
<dbReference type="PANTHER" id="PTHR35746:SF1">
    <property type="entry name" value="PENTATRICOPEPTIDE REPEAT (PPR) SUPERFAMILY PROTEIN"/>
    <property type="match status" value="1"/>
</dbReference>
<feature type="region of interest" description="Disordered" evidence="1">
    <location>
        <begin position="1805"/>
        <end position="1983"/>
    </location>
</feature>
<proteinExistence type="predicted"/>
<feature type="compositionally biased region" description="Polar residues" evidence="1">
    <location>
        <begin position="1758"/>
        <end position="1778"/>
    </location>
</feature>
<feature type="compositionally biased region" description="Basic and acidic residues" evidence="1">
    <location>
        <begin position="822"/>
        <end position="841"/>
    </location>
</feature>
<dbReference type="PROSITE" id="PS00028">
    <property type="entry name" value="ZINC_FINGER_C2H2_1"/>
    <property type="match status" value="1"/>
</dbReference>
<dbReference type="EMBL" id="KE344640">
    <property type="protein sequence ID" value="EXB73708.1"/>
    <property type="molecule type" value="Genomic_DNA"/>
</dbReference>
<dbReference type="eggNOG" id="KOG4197">
    <property type="taxonomic scope" value="Eukaryota"/>
</dbReference>
<dbReference type="Gene3D" id="2.10.270.10">
    <property type="entry name" value="Cholin Binding"/>
    <property type="match status" value="1"/>
</dbReference>
<evidence type="ECO:0000313" key="4">
    <source>
        <dbReference type="Proteomes" id="UP000030645"/>
    </source>
</evidence>
<feature type="compositionally biased region" description="Basic and acidic residues" evidence="1">
    <location>
        <begin position="569"/>
        <end position="589"/>
    </location>
</feature>
<feature type="region of interest" description="Disordered" evidence="1">
    <location>
        <begin position="527"/>
        <end position="591"/>
    </location>
</feature>
<name>W9RGM6_9ROSA</name>
<organism evidence="3 4">
    <name type="scientific">Morus notabilis</name>
    <dbReference type="NCBI Taxonomy" id="981085"/>
    <lineage>
        <taxon>Eukaryota</taxon>
        <taxon>Viridiplantae</taxon>
        <taxon>Streptophyta</taxon>
        <taxon>Embryophyta</taxon>
        <taxon>Tracheophyta</taxon>
        <taxon>Spermatophyta</taxon>
        <taxon>Magnoliopsida</taxon>
        <taxon>eudicotyledons</taxon>
        <taxon>Gunneridae</taxon>
        <taxon>Pentapetalae</taxon>
        <taxon>rosids</taxon>
        <taxon>fabids</taxon>
        <taxon>Rosales</taxon>
        <taxon>Moraceae</taxon>
        <taxon>Moreae</taxon>
        <taxon>Morus</taxon>
    </lineage>
</organism>
<dbReference type="PANTHER" id="PTHR35746">
    <property type="entry name" value="PENTATRICOPEPTIDE REPEAT (PPR) SUPERFAMILY PROTEIN"/>
    <property type="match status" value="1"/>
</dbReference>
<dbReference type="InterPro" id="IPR013087">
    <property type="entry name" value="Znf_C2H2_type"/>
</dbReference>
<reference evidence="4" key="1">
    <citation type="submission" date="2013-01" db="EMBL/GenBank/DDBJ databases">
        <title>Draft Genome Sequence of a Mulberry Tree, Morus notabilis C.K. Schneid.</title>
        <authorList>
            <person name="He N."/>
            <person name="Zhao S."/>
        </authorList>
    </citation>
    <scope>NUCLEOTIDE SEQUENCE</scope>
</reference>
<keyword evidence="4" id="KW-1185">Reference proteome</keyword>
<feature type="compositionally biased region" description="Basic and acidic residues" evidence="1">
    <location>
        <begin position="902"/>
        <end position="919"/>
    </location>
</feature>
<feature type="region of interest" description="Disordered" evidence="1">
    <location>
        <begin position="1399"/>
        <end position="1425"/>
    </location>
</feature>
<feature type="domain" description="C2H2-type" evidence="2">
    <location>
        <begin position="23"/>
        <end position="43"/>
    </location>
</feature>
<feature type="compositionally biased region" description="Basic and acidic residues" evidence="1">
    <location>
        <begin position="1233"/>
        <end position="1267"/>
    </location>
</feature>
<feature type="region of interest" description="Disordered" evidence="1">
    <location>
        <begin position="818"/>
        <end position="841"/>
    </location>
</feature>
<feature type="compositionally biased region" description="Basic and acidic residues" evidence="1">
    <location>
        <begin position="1029"/>
        <end position="1047"/>
    </location>
</feature>
<feature type="region of interest" description="Disordered" evidence="1">
    <location>
        <begin position="1233"/>
        <end position="1287"/>
    </location>
</feature>
<sequence length="1995" mass="217450">MDNQQHQKLAHTQSDHHHGVHICHKCGWPYPNSHPSAKHRRAHKRICGKVEGYKLGDFEGSAHSNVSDDDEHLSDEDHKNPSRQVLGASSHEKGSGGTKEFPCGSKDEAFSDAAAEFLDGGDGGRTQGRAEDAGESATNVEKNLKTESDMAQSVERGPVAASFNSNRMVGAFSDRQTEGLAVLLDGNRNASVDDLHPIKSETLEDASPENQKTNTVDDVVDRSLKLAEQRSNLEGQKETYFDSKEDVVGGSLKSAEQWTNLEGRKETYFDSKGDVVGSLKLAKQQTNLEGQKETYFDSKHDVVRGSLKLAEERTNLEGQKETYFDSNDDVVGGSLKLAEQRTNREGQNETYFDSKEMAGQRTNLEGQKETYFDSSDDVVDSSLKLVEQRTNLEGQKETYSDSKDGVDGSLKSAKQRTNLEGQKETYFDSKHDVVGGSLKLAEQRTNLEGQKETYFDSSNDVVGGSLKLAEQRTNLEGQKETYFDSKEMAGMLSNPEGQKETYFDSNTVDDVVDGSLKLAEQQTKLEGQKETYFDSNLQDIKTPPSKLDGETDEAISKSDETLKVNSESSRPKPDDGNLQLQEEHSDGFHLKTSKSNVSLEVESVELVNALNDMAEKTVEIAGPDFVDFDDVAKKKGGVDANLHSLSVPDDIHEVDNLKIVLQDFKDHEVMKLDQSATLESKQTKDKGDESHGFVFEESSQSNQSEGIVLSSSDKHVLKDSVQLDQGSSGRIVKEVLVEGDADVSQLVVKTTEDQRSNEIGAAVEKTFSVSSTEEQGSHDICRNTLRGNVSRNFDNAVPDADLGIASDHAGTVPETRLVNENSSEKDEKFDLSGDHNNKRAREVDYAENPVTAAEGTGSGFDFQVNPATYLQEGDNAGNSLNIEGEKADATQNDDTDAAARPVKNETGFDRKISSKDSSLEHPVPVVAPGSAKNLSEVKINPEAIVWEGHTARNFYNIETKTDKITGDARDAAAGFMKDESGNDNSNTPSKESCLEQPVLTSVAAKNLAEVEINLETNLRGDTAGNFDEVETKKDKITRDPGDVKDETGVDNDSSPLKDSRSELPAVIPESSKKLVEVEINPESDIREGDTAGNFDEVETKNDEISGDCRDAAALDAKYETGVDNSNRPSKEIFSVDPVSITPESVKNLAEVKINCETNLQEGDSAGKFDKVEAKKEEIIEDACDAASYDAKDVTEIDHGNSISKESCLENRVVFPEAATNIAEVEINSKTNLREGDDAGKFDKVEAKKEEISGDPHDAAARDAKDEFGVDNDNSPSKESRSEYPAVTPGSVKNLAEVEINLETNLQEGVTAGTIDKVEAKKDCITTGACDLKGETGVDNNNSPSKEICLEHHVLAPESAKALLEVGINPVADLQEGDTAGSFDKVETIKDNILGDACDAKDETGVANSDSHSRESRSEHPVVTPESAKILSEVEINLVTGLREGDTAGTFDKVETKKDDITGDAYDDTAGHVKDELGVDNIVDPTKKSLTKHPVVTLESARIVSDLEVNPESNLQEEKTAGNFEKVETKKDDTIADSCDAAADHVKVEIGGDNSFGPTKESGPGNAVVAHEFASQLLELYVNPATNSQEGNDTFDPEKGRTEKLVEHGTEGKDSSVEENLPVQLKTVPESASHPRECQTVAEDVLVRPMEKLQETGCTYVDGAFDSSKLDDDVVRDIQIESVDDKLDENFKVQIELIVNTATQSNCERELRPLLYTVDNHEKETTLSPAVEDNFAREFDAGSGRGSESFQRESDRQQFGDSTHGMSVDSGSQTDSLENNWGSVSVISIQSDAQAVIDVDTVQPIESQPVIGERGNSKESKPASGRQYPDKSDMFEPPSFMTLVESGGENDKKAKADEIQTKSSTVQAGWFPSIAHVVNESQGRKKNEQKIAKVTNWSTGKPHSPLKNLLGEASLETRAKSPKRKDRAPSPQKDDKAASTVSSIPAPEPPLDQAANRETGNEWNSPARYPTEIKREKRKPKGRPYWAQFMCCSSVH</sequence>
<accession>W9RGM6</accession>